<organism evidence="2 3">
    <name type="scientific">Tricholomella constricta</name>
    <dbReference type="NCBI Taxonomy" id="117010"/>
    <lineage>
        <taxon>Eukaryota</taxon>
        <taxon>Fungi</taxon>
        <taxon>Dikarya</taxon>
        <taxon>Basidiomycota</taxon>
        <taxon>Agaricomycotina</taxon>
        <taxon>Agaricomycetes</taxon>
        <taxon>Agaricomycetidae</taxon>
        <taxon>Agaricales</taxon>
        <taxon>Tricholomatineae</taxon>
        <taxon>Lyophyllaceae</taxon>
        <taxon>Tricholomella</taxon>
    </lineage>
</organism>
<evidence type="ECO:0000313" key="3">
    <source>
        <dbReference type="Proteomes" id="UP000565441"/>
    </source>
</evidence>
<feature type="compositionally biased region" description="Polar residues" evidence="1">
    <location>
        <begin position="534"/>
        <end position="552"/>
    </location>
</feature>
<feature type="region of interest" description="Disordered" evidence="1">
    <location>
        <begin position="510"/>
        <end position="590"/>
    </location>
</feature>
<dbReference type="OrthoDB" id="2675777at2759"/>
<comment type="caution">
    <text evidence="2">The sequence shown here is derived from an EMBL/GenBank/DDBJ whole genome shotgun (WGS) entry which is preliminary data.</text>
</comment>
<accession>A0A8H5MB99</accession>
<gene>
    <name evidence="2" type="ORF">D9615_000016</name>
</gene>
<dbReference type="AlphaFoldDB" id="A0A8H5MB99"/>
<evidence type="ECO:0000256" key="1">
    <source>
        <dbReference type="SAM" id="MobiDB-lite"/>
    </source>
</evidence>
<proteinExistence type="predicted"/>
<dbReference type="EMBL" id="JAACJP010000001">
    <property type="protein sequence ID" value="KAF5388145.1"/>
    <property type="molecule type" value="Genomic_DNA"/>
</dbReference>
<feature type="compositionally biased region" description="Polar residues" evidence="1">
    <location>
        <begin position="194"/>
        <end position="210"/>
    </location>
</feature>
<name>A0A8H5MB99_9AGAR</name>
<sequence>MPRDMTLSMPLDEHINADILNAAGHQSSCKSDKDMGNHDMPSWTALHNNADTSDAESDVDQLTDTTGPFSHPPKHKHTFFHDKRPIGMKHTYERNPFSGSKPGKLVQMELKNLSTRNAPFSTPSSAASGGSQTSGSIRQITGAHSTPPTSSTSARSAFGAKRQVKSVGSVAALRSRFLGVVITTPPLRGRRSIKSSVVSSEATDNTPPSSSVAIFPLDQPRPNTCVDHRRSLGSSITPIPLGAPVIDWQHPLTALQRDCAHVHESPPFPSLPPSLEPTSSLTISSSMGIRLRPSRLQLWRSQDKSFTGTPRRTPFDSNNRDMDASHTNPASSMGREPEAERSTGIEDSPFKAFKFALDQDTLPERHASVPRERASVALALGSSLSSSVARTSARKAGFFERPAIARRRSCARQARIVPQDIPKVLREDEIEEFFGAELGRVYFGKEGAGAVVDADVVKMNLRHLFASMSGRKDDICDQDEDRRIDAVSTRSFGKPSYSRGERFIEALEQSFGAGSEDRGQGRKPNKVQMRKVWTTESNSASKTSPEASVSSNDDIHGLSLGLKRPLDGESEVASHKRARAKKLEANSESNSVNEAMAEEWVATMQRLIKGKVMPDKKSLRGLSDLLRMVNDLRSHVGADVLKATRLSDTVMQLSQLEDVPFGDEHGLRGRARELEKFWEIVLRKP</sequence>
<feature type="compositionally biased region" description="Basic and acidic residues" evidence="1">
    <location>
        <begin position="335"/>
        <end position="344"/>
    </location>
</feature>
<feature type="region of interest" description="Disordered" evidence="1">
    <location>
        <begin position="189"/>
        <end position="210"/>
    </location>
</feature>
<reference evidence="2 3" key="1">
    <citation type="journal article" date="2020" name="ISME J.">
        <title>Uncovering the hidden diversity of litter-decomposition mechanisms in mushroom-forming fungi.</title>
        <authorList>
            <person name="Floudas D."/>
            <person name="Bentzer J."/>
            <person name="Ahren D."/>
            <person name="Johansson T."/>
            <person name="Persson P."/>
            <person name="Tunlid A."/>
        </authorList>
    </citation>
    <scope>NUCLEOTIDE SEQUENCE [LARGE SCALE GENOMIC DNA]</scope>
    <source>
        <strain evidence="2 3">CBS 661.87</strain>
    </source>
</reference>
<feature type="region of interest" description="Disordered" evidence="1">
    <location>
        <begin position="116"/>
        <end position="161"/>
    </location>
</feature>
<dbReference type="Proteomes" id="UP000565441">
    <property type="component" value="Unassembled WGS sequence"/>
</dbReference>
<protein>
    <submittedName>
        <fullName evidence="2">Uncharacterized protein</fullName>
    </submittedName>
</protein>
<evidence type="ECO:0000313" key="2">
    <source>
        <dbReference type="EMBL" id="KAF5388145.1"/>
    </source>
</evidence>
<feature type="compositionally biased region" description="Low complexity" evidence="1">
    <location>
        <begin position="118"/>
        <end position="136"/>
    </location>
</feature>
<feature type="region of interest" description="Disordered" evidence="1">
    <location>
        <begin position="301"/>
        <end position="345"/>
    </location>
</feature>
<keyword evidence="3" id="KW-1185">Reference proteome</keyword>
<feature type="region of interest" description="Disordered" evidence="1">
    <location>
        <begin position="50"/>
        <end position="80"/>
    </location>
</feature>